<dbReference type="GO" id="GO:0005737">
    <property type="term" value="C:cytoplasm"/>
    <property type="evidence" value="ECO:0007669"/>
    <property type="project" value="TreeGrafter"/>
</dbReference>
<evidence type="ECO:0000256" key="7">
    <source>
        <dbReference type="SAM" id="MobiDB-lite"/>
    </source>
</evidence>
<proteinExistence type="inferred from homology"/>
<gene>
    <name evidence="9" type="ORF">BJ554DRAFT_2709</name>
</gene>
<dbReference type="GO" id="GO:0071942">
    <property type="term" value="C:XPC complex"/>
    <property type="evidence" value="ECO:0007669"/>
    <property type="project" value="TreeGrafter"/>
</dbReference>
<dbReference type="Gene3D" id="3.30.70.2460">
    <property type="entry name" value="Rad4, beta-hairpin domain BHD3"/>
    <property type="match status" value="1"/>
</dbReference>
<feature type="compositionally biased region" description="Basic and acidic residues" evidence="7">
    <location>
        <begin position="304"/>
        <end position="315"/>
    </location>
</feature>
<evidence type="ECO:0000256" key="2">
    <source>
        <dbReference type="ARBA" id="ARBA00009525"/>
    </source>
</evidence>
<reference evidence="9 10" key="1">
    <citation type="journal article" name="Sci. Rep.">
        <title>Genome-scale phylogenetic analyses confirm Olpidium as the closest living zoosporic fungus to the non-flagellated, terrestrial fungi.</title>
        <authorList>
            <person name="Chang Y."/>
            <person name="Rochon D."/>
            <person name="Sekimoto S."/>
            <person name="Wang Y."/>
            <person name="Chovatia M."/>
            <person name="Sandor L."/>
            <person name="Salamov A."/>
            <person name="Grigoriev I.V."/>
            <person name="Stajich J.E."/>
            <person name="Spatafora J.W."/>
        </authorList>
    </citation>
    <scope>NUCLEOTIDE SEQUENCE [LARGE SCALE GENOMIC DNA]</scope>
    <source>
        <strain evidence="9">S191</strain>
    </source>
</reference>
<comment type="caution">
    <text evidence="9">The sequence shown here is derived from an EMBL/GenBank/DDBJ whole genome shotgun (WGS) entry which is preliminary data.</text>
</comment>
<feature type="region of interest" description="Disordered" evidence="7">
    <location>
        <begin position="385"/>
        <end position="428"/>
    </location>
</feature>
<dbReference type="GO" id="GO:0006289">
    <property type="term" value="P:nucleotide-excision repair"/>
    <property type="evidence" value="ECO:0007669"/>
    <property type="project" value="InterPro"/>
</dbReference>
<feature type="region of interest" description="Disordered" evidence="7">
    <location>
        <begin position="262"/>
        <end position="335"/>
    </location>
</feature>
<dbReference type="Pfam" id="PF10405">
    <property type="entry name" value="BHD_3"/>
    <property type="match status" value="1"/>
</dbReference>
<accession>A0A8H8A0K5</accession>
<evidence type="ECO:0000313" key="9">
    <source>
        <dbReference type="EMBL" id="KAG5462943.1"/>
    </source>
</evidence>
<dbReference type="AlphaFoldDB" id="A0A8H8A0K5"/>
<name>A0A8H8A0K5_9FUNG</name>
<keyword evidence="5" id="KW-0539">Nucleus</keyword>
<feature type="compositionally biased region" description="Polar residues" evidence="7">
    <location>
        <begin position="231"/>
        <end position="240"/>
    </location>
</feature>
<evidence type="ECO:0000256" key="6">
    <source>
        <dbReference type="SAM" id="Coils"/>
    </source>
</evidence>
<evidence type="ECO:0000256" key="5">
    <source>
        <dbReference type="ARBA" id="ARBA00023242"/>
    </source>
</evidence>
<dbReference type="GO" id="GO:0006298">
    <property type="term" value="P:mismatch repair"/>
    <property type="evidence" value="ECO:0007669"/>
    <property type="project" value="TreeGrafter"/>
</dbReference>
<keyword evidence="10" id="KW-1185">Reference proteome</keyword>
<feature type="region of interest" description="Disordered" evidence="7">
    <location>
        <begin position="204"/>
        <end position="240"/>
    </location>
</feature>
<feature type="coiled-coil region" evidence="6">
    <location>
        <begin position="98"/>
        <end position="137"/>
    </location>
</feature>
<organism evidence="9 10">
    <name type="scientific">Olpidium bornovanus</name>
    <dbReference type="NCBI Taxonomy" id="278681"/>
    <lineage>
        <taxon>Eukaryota</taxon>
        <taxon>Fungi</taxon>
        <taxon>Fungi incertae sedis</taxon>
        <taxon>Olpidiomycota</taxon>
        <taxon>Olpidiomycotina</taxon>
        <taxon>Olpidiomycetes</taxon>
        <taxon>Olpidiales</taxon>
        <taxon>Olpidiaceae</taxon>
        <taxon>Olpidium</taxon>
    </lineage>
</organism>
<dbReference type="InterPro" id="IPR018328">
    <property type="entry name" value="Rad4_beta-hairpin_dom3"/>
</dbReference>
<evidence type="ECO:0000256" key="3">
    <source>
        <dbReference type="ARBA" id="ARBA00022763"/>
    </source>
</evidence>
<dbReference type="InterPro" id="IPR042488">
    <property type="entry name" value="Rad4_BHD3_sf"/>
</dbReference>
<feature type="compositionally biased region" description="Basic and acidic residues" evidence="7">
    <location>
        <begin position="168"/>
        <end position="179"/>
    </location>
</feature>
<feature type="compositionally biased region" description="Basic and acidic residues" evidence="7">
    <location>
        <begin position="406"/>
        <end position="428"/>
    </location>
</feature>
<evidence type="ECO:0000256" key="4">
    <source>
        <dbReference type="ARBA" id="ARBA00023204"/>
    </source>
</evidence>
<feature type="domain" description="Rad4 beta-hairpin" evidence="8">
    <location>
        <begin position="28"/>
        <end position="102"/>
    </location>
</feature>
<comment type="similarity">
    <text evidence="2">Belongs to the XPC family.</text>
</comment>
<sequence length="428" mass="46999">SGEVPDVGIYAEWQTEVFVPPPVVDGKVPRNSYNKVDLFQPWMLPKGAAHIPINGTGKVARKLGVDFAEAVVGFDFQSRRCVPVVNGIVVPAESEHYIREAYREMEEEQQRKEYEKIQKEAQEKKRREAKKKEIEQRLAERYGTENLEKDGHLSPAHAEEEDETETAEGERESQQDSDKAVMSSVAFGGGFHLDMKASQLVRGNDCSPAAPRARASMPTERAAGRPVDLSASLSPTASKTPRSLAAAARYATGDQVAVRVVNAPNRLRTGGSDGNADRRNSTSTPRAAPPLPSRKTPTSTRRVGRGDVRPDHEVSGSRCAASTGRRTETAAAARAPPLLAEAQASPAENHHLRGRRIVAVVIFGRDVFGVGESARTRRRRLQRERPVRIERRRFPEDASSRSGGARARELETEEGRRDPVGVEDEGHG</sequence>
<feature type="non-terminal residue" evidence="9">
    <location>
        <position position="428"/>
    </location>
</feature>
<dbReference type="PANTHER" id="PTHR12135:SF0">
    <property type="entry name" value="DNA REPAIR PROTEIN COMPLEMENTING XP-C CELLS"/>
    <property type="match status" value="1"/>
</dbReference>
<feature type="non-terminal residue" evidence="9">
    <location>
        <position position="1"/>
    </location>
</feature>
<dbReference type="GO" id="GO:0003684">
    <property type="term" value="F:damaged DNA binding"/>
    <property type="evidence" value="ECO:0007669"/>
    <property type="project" value="InterPro"/>
</dbReference>
<dbReference type="SMART" id="SM01032">
    <property type="entry name" value="BHD_3"/>
    <property type="match status" value="1"/>
</dbReference>
<protein>
    <submittedName>
        <fullName evidence="9">Rad4 beta-hairpin domain 3-domain-containing protein</fullName>
    </submittedName>
</protein>
<feature type="compositionally biased region" description="Low complexity" evidence="7">
    <location>
        <begin position="320"/>
        <end position="335"/>
    </location>
</feature>
<dbReference type="OrthoDB" id="300780at2759"/>
<feature type="compositionally biased region" description="Basic and acidic residues" evidence="7">
    <location>
        <begin position="139"/>
        <end position="152"/>
    </location>
</feature>
<evidence type="ECO:0000313" key="10">
    <source>
        <dbReference type="Proteomes" id="UP000673691"/>
    </source>
</evidence>
<feature type="compositionally biased region" description="Low complexity" evidence="7">
    <location>
        <begin position="207"/>
        <end position="216"/>
    </location>
</feature>
<dbReference type="Proteomes" id="UP000673691">
    <property type="component" value="Unassembled WGS sequence"/>
</dbReference>
<dbReference type="GO" id="GO:0003697">
    <property type="term" value="F:single-stranded DNA binding"/>
    <property type="evidence" value="ECO:0007669"/>
    <property type="project" value="TreeGrafter"/>
</dbReference>
<dbReference type="EMBL" id="JAEFCI010001378">
    <property type="protein sequence ID" value="KAG5462943.1"/>
    <property type="molecule type" value="Genomic_DNA"/>
</dbReference>
<dbReference type="FunFam" id="3.30.70.2460:FF:000001">
    <property type="entry name" value="DNA repair protein Rad4 family"/>
    <property type="match status" value="1"/>
</dbReference>
<dbReference type="InterPro" id="IPR004583">
    <property type="entry name" value="DNA_repair_Rad4"/>
</dbReference>
<feature type="region of interest" description="Disordered" evidence="7">
    <location>
        <begin position="139"/>
        <end position="181"/>
    </location>
</feature>
<dbReference type="GO" id="GO:0000111">
    <property type="term" value="C:nucleotide-excision repair factor 2 complex"/>
    <property type="evidence" value="ECO:0007669"/>
    <property type="project" value="TreeGrafter"/>
</dbReference>
<evidence type="ECO:0000256" key="1">
    <source>
        <dbReference type="ARBA" id="ARBA00004123"/>
    </source>
</evidence>
<feature type="compositionally biased region" description="Basic and acidic residues" evidence="7">
    <location>
        <begin position="385"/>
        <end position="399"/>
    </location>
</feature>
<dbReference type="PANTHER" id="PTHR12135">
    <property type="entry name" value="DNA REPAIR PROTEIN XP-C / RAD4"/>
    <property type="match status" value="1"/>
</dbReference>
<comment type="subcellular location">
    <subcellularLocation>
        <location evidence="1">Nucleus</location>
    </subcellularLocation>
</comment>
<keyword evidence="6" id="KW-0175">Coiled coil</keyword>
<keyword evidence="4" id="KW-0234">DNA repair</keyword>
<evidence type="ECO:0000259" key="8">
    <source>
        <dbReference type="SMART" id="SM01032"/>
    </source>
</evidence>
<keyword evidence="3" id="KW-0227">DNA damage</keyword>